<gene>
    <name evidence="1" type="ORF">A0J61_11018</name>
</gene>
<dbReference type="EMBL" id="LUGH01001591">
    <property type="protein sequence ID" value="OBZ80933.1"/>
    <property type="molecule type" value="Genomic_DNA"/>
</dbReference>
<sequence length="188" mass="21512">MANYSFEIVMDEHCFAAEYQDMYVEQTLARELRDNFVKIVDMDGTSASDNIPHNEVQQLVTLSEYKPSVFSVSAPKQKKIVNAEKAPTAAQVTKRQYRKYTEQQIEELFCLVFEEGKTAAEAARATGIVVRTGQDYVQKARLFLEEERIAEEEEVDSDEEVVPPVPSVLKDRKHGSQKLFQAYSLFFL</sequence>
<reference evidence="1 2" key="1">
    <citation type="submission" date="2016-03" db="EMBL/GenBank/DDBJ databases">
        <title>Choanephora cucurbitarum.</title>
        <authorList>
            <person name="Min B."/>
            <person name="Park H."/>
            <person name="Park J.-H."/>
            <person name="Shin H.-D."/>
            <person name="Choi I.-G."/>
        </authorList>
    </citation>
    <scope>NUCLEOTIDE SEQUENCE [LARGE SCALE GENOMIC DNA]</scope>
    <source>
        <strain evidence="1 2">KUS-F28377</strain>
    </source>
</reference>
<proteinExistence type="predicted"/>
<dbReference type="OrthoDB" id="2299889at2759"/>
<dbReference type="Proteomes" id="UP000093000">
    <property type="component" value="Unassembled WGS sequence"/>
</dbReference>
<comment type="caution">
    <text evidence="1">The sequence shown here is derived from an EMBL/GenBank/DDBJ whole genome shotgun (WGS) entry which is preliminary data.</text>
</comment>
<keyword evidence="2" id="KW-1185">Reference proteome</keyword>
<evidence type="ECO:0000313" key="2">
    <source>
        <dbReference type="Proteomes" id="UP000093000"/>
    </source>
</evidence>
<name>A0A1C7MVU4_9FUNG</name>
<evidence type="ECO:0000313" key="1">
    <source>
        <dbReference type="EMBL" id="OBZ80933.1"/>
    </source>
</evidence>
<dbReference type="InParanoid" id="A0A1C7MVU4"/>
<dbReference type="STRING" id="101091.A0A1C7MVU4"/>
<dbReference type="AlphaFoldDB" id="A0A1C7MVU4"/>
<feature type="non-terminal residue" evidence="1">
    <location>
        <position position="188"/>
    </location>
</feature>
<protein>
    <submittedName>
        <fullName evidence="1">Uncharacterized protein</fullName>
    </submittedName>
</protein>
<organism evidence="1 2">
    <name type="scientific">Choanephora cucurbitarum</name>
    <dbReference type="NCBI Taxonomy" id="101091"/>
    <lineage>
        <taxon>Eukaryota</taxon>
        <taxon>Fungi</taxon>
        <taxon>Fungi incertae sedis</taxon>
        <taxon>Mucoromycota</taxon>
        <taxon>Mucoromycotina</taxon>
        <taxon>Mucoromycetes</taxon>
        <taxon>Mucorales</taxon>
        <taxon>Mucorineae</taxon>
        <taxon>Choanephoraceae</taxon>
        <taxon>Choanephoroideae</taxon>
        <taxon>Choanephora</taxon>
    </lineage>
</organism>
<accession>A0A1C7MVU4</accession>